<evidence type="ECO:0000313" key="3">
    <source>
        <dbReference type="Proteomes" id="UP000460272"/>
    </source>
</evidence>
<organism evidence="2 3">
    <name type="scientific">Trebonia kvetii</name>
    <dbReference type="NCBI Taxonomy" id="2480626"/>
    <lineage>
        <taxon>Bacteria</taxon>
        <taxon>Bacillati</taxon>
        <taxon>Actinomycetota</taxon>
        <taxon>Actinomycetes</taxon>
        <taxon>Streptosporangiales</taxon>
        <taxon>Treboniaceae</taxon>
        <taxon>Trebonia</taxon>
    </lineage>
</organism>
<sequence length="145" mass="15719">MIWATRPGIHVDRAACAWLIRRYVDPSAEFVFPADPAAVPPGATPFDVRGAALGHHEGRCSFETALETFGLTADPALEEIGHIVHEADLADERYDAPAAAGLDVLIRGLTLTSSSDHDTLTVTDRLFDGLYEQTRRQLITGRPPA</sequence>
<dbReference type="InterPro" id="IPR018634">
    <property type="entry name" value="ChrB_C"/>
</dbReference>
<comment type="caution">
    <text evidence="2">The sequence shown here is derived from an EMBL/GenBank/DDBJ whole genome shotgun (WGS) entry which is preliminary data.</text>
</comment>
<dbReference type="Proteomes" id="UP000460272">
    <property type="component" value="Unassembled WGS sequence"/>
</dbReference>
<evidence type="ECO:0000259" key="1">
    <source>
        <dbReference type="Pfam" id="PF09828"/>
    </source>
</evidence>
<protein>
    <submittedName>
        <fullName evidence="2">Chromate resistance protein</fullName>
    </submittedName>
</protein>
<dbReference type="AlphaFoldDB" id="A0A6P2C2U1"/>
<reference evidence="2 3" key="1">
    <citation type="submission" date="2018-11" db="EMBL/GenBank/DDBJ databases">
        <title>Trebonia kvetii gen.nov., sp.nov., a novel acidophilic actinobacterium, and proposal of the new actinobacterial family Treboniaceae fam. nov.</title>
        <authorList>
            <person name="Rapoport D."/>
            <person name="Sagova-Mareckova M."/>
            <person name="Sedlacek I."/>
            <person name="Provaznik J."/>
            <person name="Kralova S."/>
            <person name="Pavlinic D."/>
            <person name="Benes V."/>
            <person name="Kopecky J."/>
        </authorList>
    </citation>
    <scope>NUCLEOTIDE SEQUENCE [LARGE SCALE GENOMIC DNA]</scope>
    <source>
        <strain evidence="2 3">15Tr583</strain>
    </source>
</reference>
<dbReference type="EMBL" id="RPFW01000002">
    <property type="protein sequence ID" value="TVZ05732.1"/>
    <property type="molecule type" value="Genomic_DNA"/>
</dbReference>
<proteinExistence type="predicted"/>
<evidence type="ECO:0000313" key="2">
    <source>
        <dbReference type="EMBL" id="TVZ05732.1"/>
    </source>
</evidence>
<keyword evidence="3" id="KW-1185">Reference proteome</keyword>
<dbReference type="RefSeq" id="WP_145853432.1">
    <property type="nucleotide sequence ID" value="NZ_RPFW01000002.1"/>
</dbReference>
<accession>A0A6P2C2U1</accession>
<dbReference type="OrthoDB" id="9784302at2"/>
<gene>
    <name evidence="2" type="ORF">EAS64_14670</name>
</gene>
<name>A0A6P2C2U1_9ACTN</name>
<dbReference type="Pfam" id="PF09828">
    <property type="entry name" value="ChrB_C"/>
    <property type="match status" value="1"/>
</dbReference>
<feature type="domain" description="ChrB C-terminal" evidence="1">
    <location>
        <begin position="3"/>
        <end position="133"/>
    </location>
</feature>